<dbReference type="InterPro" id="IPR035966">
    <property type="entry name" value="PKF_sf"/>
</dbReference>
<dbReference type="PANTHER" id="PTHR45770">
    <property type="entry name" value="ATP-DEPENDENT 6-PHOSPHOFRUCTOKINASE 1"/>
    <property type="match status" value="1"/>
</dbReference>
<dbReference type="SUPFAM" id="SSF53784">
    <property type="entry name" value="Phosphofructokinase"/>
    <property type="match status" value="1"/>
</dbReference>
<proteinExistence type="predicted"/>
<organism evidence="2 3">
    <name type="scientific">Colocasia esculenta</name>
    <name type="common">Wild taro</name>
    <name type="synonym">Arum esculentum</name>
    <dbReference type="NCBI Taxonomy" id="4460"/>
    <lineage>
        <taxon>Eukaryota</taxon>
        <taxon>Viridiplantae</taxon>
        <taxon>Streptophyta</taxon>
        <taxon>Embryophyta</taxon>
        <taxon>Tracheophyta</taxon>
        <taxon>Spermatophyta</taxon>
        <taxon>Magnoliopsida</taxon>
        <taxon>Liliopsida</taxon>
        <taxon>Araceae</taxon>
        <taxon>Aroideae</taxon>
        <taxon>Colocasieae</taxon>
        <taxon>Colocasia</taxon>
    </lineage>
</organism>
<evidence type="ECO:0000313" key="3">
    <source>
        <dbReference type="Proteomes" id="UP000652761"/>
    </source>
</evidence>
<dbReference type="InterPro" id="IPR050929">
    <property type="entry name" value="PFKA"/>
</dbReference>
<gene>
    <name evidence="2" type="ORF">Taro_032608</name>
</gene>
<dbReference type="AlphaFoldDB" id="A0A843VT33"/>
<accession>A0A843VT33</accession>
<keyword evidence="3" id="KW-1185">Reference proteome</keyword>
<protein>
    <submittedName>
        <fullName evidence="2">Uncharacterized protein</fullName>
    </submittedName>
</protein>
<dbReference type="OrthoDB" id="537915at2759"/>
<dbReference type="Proteomes" id="UP000652761">
    <property type="component" value="Unassembled WGS sequence"/>
</dbReference>
<name>A0A843VT33_COLES</name>
<comment type="caution">
    <text evidence="2">The sequence shown here is derived from an EMBL/GenBank/DDBJ whole genome shotgun (WGS) entry which is preliminary data.</text>
</comment>
<keyword evidence="1" id="KW-0021">Allosteric enzyme</keyword>
<reference evidence="2" key="1">
    <citation type="submission" date="2017-07" db="EMBL/GenBank/DDBJ databases">
        <title>Taro Niue Genome Assembly and Annotation.</title>
        <authorList>
            <person name="Atibalentja N."/>
            <person name="Keating K."/>
            <person name="Fields C.J."/>
        </authorList>
    </citation>
    <scope>NUCLEOTIDE SEQUENCE</scope>
    <source>
        <strain evidence="2">Niue_2</strain>
        <tissue evidence="2">Leaf</tissue>
    </source>
</reference>
<dbReference type="GO" id="GO:0003872">
    <property type="term" value="F:6-phosphofructokinase activity"/>
    <property type="evidence" value="ECO:0007669"/>
    <property type="project" value="InterPro"/>
</dbReference>
<evidence type="ECO:0000256" key="1">
    <source>
        <dbReference type="ARBA" id="ARBA00022533"/>
    </source>
</evidence>
<evidence type="ECO:0000313" key="2">
    <source>
        <dbReference type="EMBL" id="MQL99878.1"/>
    </source>
</evidence>
<sequence length="131" mass="14530">MNLDTSQTVFAGSYLSPEQEADQHDEEGSANWRHRPVLQFPDHCGDGIVGHQCHVEAKSAVNGIGLVKLMGCSTGHIALHATLSCHDIDYCLIPENDFYLEGNGGMFKFLDQWLRQNGHVVLIIVERASRI</sequence>
<dbReference type="Gene3D" id="3.40.50.460">
    <property type="entry name" value="Phosphofructokinase domain"/>
    <property type="match status" value="1"/>
</dbReference>
<dbReference type="EMBL" id="NMUH01002423">
    <property type="protein sequence ID" value="MQL99878.1"/>
    <property type="molecule type" value="Genomic_DNA"/>
</dbReference>